<protein>
    <submittedName>
        <fullName evidence="1">Uncharacterized protein</fullName>
    </submittedName>
</protein>
<evidence type="ECO:0000313" key="2">
    <source>
        <dbReference type="Proteomes" id="UP001162992"/>
    </source>
</evidence>
<accession>A0ACC2D877</accession>
<dbReference type="Proteomes" id="UP001162992">
    <property type="component" value="Chromosome 7"/>
</dbReference>
<dbReference type="EMBL" id="CM055098">
    <property type="protein sequence ID" value="KAJ7550516.1"/>
    <property type="molecule type" value="Genomic_DNA"/>
</dbReference>
<organism evidence="1 2">
    <name type="scientific">Diphasiastrum complanatum</name>
    <name type="common">Issler's clubmoss</name>
    <name type="synonym">Lycopodium complanatum</name>
    <dbReference type="NCBI Taxonomy" id="34168"/>
    <lineage>
        <taxon>Eukaryota</taxon>
        <taxon>Viridiplantae</taxon>
        <taxon>Streptophyta</taxon>
        <taxon>Embryophyta</taxon>
        <taxon>Tracheophyta</taxon>
        <taxon>Lycopodiopsida</taxon>
        <taxon>Lycopodiales</taxon>
        <taxon>Lycopodiaceae</taxon>
        <taxon>Lycopodioideae</taxon>
        <taxon>Diphasiastrum</taxon>
    </lineage>
</organism>
<name>A0ACC2D877_DIPCM</name>
<reference evidence="2" key="1">
    <citation type="journal article" date="2024" name="Proc. Natl. Acad. Sci. U.S.A.">
        <title>Extraordinary preservation of gene collinearity over three hundred million years revealed in homosporous lycophytes.</title>
        <authorList>
            <person name="Li C."/>
            <person name="Wickell D."/>
            <person name="Kuo L.Y."/>
            <person name="Chen X."/>
            <person name="Nie B."/>
            <person name="Liao X."/>
            <person name="Peng D."/>
            <person name="Ji J."/>
            <person name="Jenkins J."/>
            <person name="Williams M."/>
            <person name="Shu S."/>
            <person name="Plott C."/>
            <person name="Barry K."/>
            <person name="Rajasekar S."/>
            <person name="Grimwood J."/>
            <person name="Han X."/>
            <person name="Sun S."/>
            <person name="Hou Z."/>
            <person name="He W."/>
            <person name="Dai G."/>
            <person name="Sun C."/>
            <person name="Schmutz J."/>
            <person name="Leebens-Mack J.H."/>
            <person name="Li F.W."/>
            <person name="Wang L."/>
        </authorList>
    </citation>
    <scope>NUCLEOTIDE SEQUENCE [LARGE SCALE GENOMIC DNA]</scope>
    <source>
        <strain evidence="2">cv. PW_Plant_1</strain>
    </source>
</reference>
<proteinExistence type="predicted"/>
<evidence type="ECO:0000313" key="1">
    <source>
        <dbReference type="EMBL" id="KAJ7550516.1"/>
    </source>
</evidence>
<keyword evidence="2" id="KW-1185">Reference proteome</keyword>
<sequence>MATLQDLGVSAAINISITFLFLIGFAFLKLQPVNDRVYYPKWYIKGLRKGGTKGDRRSLDKLVNLDYKQYLYFLDWMREALRMPESELIEHAGLDSAVYLRIYLLGLKIFLPLMILGFAVLVPVNVTDNYLVSSASQVISTNIDKISMANVKNGSQRLWVHLSMTYVFTAWTCFMLYIEYKTVAGMRFRFLATEHRRPDQFTVLVRQIPPDPDESISLHVEHFFRVNHPDYYLSHQVVYNANKLAKIVKKREAVQNWLDYSQLKYARNPSVRPTRRKGFCGLWGETVDAIDYHTAQIDQLTKEAAAERERVLGDEKAIMPVAFVSFRRRWGAAVCAQTQQSKNPTLWLTEWAPEPRDVYWYNLAIPYVELTIRKLLITGAVFALIFFFIIPVTFVQSLANLDGIEKKAKFLKPIIERHFIKSFLQGFLPGLALKLFLHFLPVILMIMSKIEGHVCLSMLERVTAVKYYYFMVVNVFFASVLTGAAFEQLNAFFHQAASQIPKTLGDAIPMKATFFITFIMVDGWSGIAGDILRLKPLIIYHLKNMFLVKTEKDRENAMSPGSAGFDTVFPQVLLYFLLGTVYAIITPFILPFIIIYFGFAYVSYRHQVINVYDPEYESGAAFWPQIHNRIIASLIFEQITLLGVFSSKKAADSTPFLIGLPVLTIAFHIYCRNRFEPAFVKYPLEEAMAKDTLDKATHPDLNIKRFLQNAYMHPVFKIEEDDEEGNYALDAPEDEPALVPTKPHSHGNTPVVSVHEGDSPASAHGSPTYASSGSLIHH</sequence>
<comment type="caution">
    <text evidence="1">The sequence shown here is derived from an EMBL/GenBank/DDBJ whole genome shotgun (WGS) entry which is preliminary data.</text>
</comment>
<gene>
    <name evidence="1" type="ORF">O6H91_07G104400</name>
</gene>